<dbReference type="RefSeq" id="WP_160483095.1">
    <property type="nucleotide sequence ID" value="NZ_WTFN01000118.1"/>
</dbReference>
<dbReference type="Gene3D" id="1.10.260.40">
    <property type="entry name" value="lambda repressor-like DNA-binding domains"/>
    <property type="match status" value="1"/>
</dbReference>
<gene>
    <name evidence="2" type="ORF">GO594_27655</name>
</gene>
<dbReference type="Pfam" id="PF00717">
    <property type="entry name" value="Peptidase_S24"/>
    <property type="match status" value="1"/>
</dbReference>
<evidence type="ECO:0000259" key="1">
    <source>
        <dbReference type="PROSITE" id="PS50943"/>
    </source>
</evidence>
<proteinExistence type="predicted"/>
<comment type="caution">
    <text evidence="2">The sequence shown here is derived from an EMBL/GenBank/DDBJ whole genome shotgun (WGS) entry which is preliminary data.</text>
</comment>
<dbReference type="InterPro" id="IPR039418">
    <property type="entry name" value="LexA-like"/>
</dbReference>
<dbReference type="Proteomes" id="UP000461288">
    <property type="component" value="Unassembled WGS sequence"/>
</dbReference>
<dbReference type="InterPro" id="IPR010982">
    <property type="entry name" value="Lambda_DNA-bd_dom_sf"/>
</dbReference>
<dbReference type="Gene3D" id="2.10.109.10">
    <property type="entry name" value="Umud Fragment, subunit A"/>
    <property type="match status" value="1"/>
</dbReference>
<dbReference type="InterPro" id="IPR015927">
    <property type="entry name" value="Peptidase_S24_S26A/B/C"/>
</dbReference>
<dbReference type="EMBL" id="WTFN01000118">
    <property type="protein sequence ID" value="MWK59780.1"/>
    <property type="molecule type" value="Genomic_DNA"/>
</dbReference>
<organism evidence="2 3">
    <name type="scientific">Metapseudomonas otitidis</name>
    <dbReference type="NCBI Taxonomy" id="319939"/>
    <lineage>
        <taxon>Bacteria</taxon>
        <taxon>Pseudomonadati</taxon>
        <taxon>Pseudomonadota</taxon>
        <taxon>Gammaproteobacteria</taxon>
        <taxon>Pseudomonadales</taxon>
        <taxon>Pseudomonadaceae</taxon>
        <taxon>Metapseudomonas</taxon>
    </lineage>
</organism>
<evidence type="ECO:0000313" key="3">
    <source>
        <dbReference type="Proteomes" id="UP000461288"/>
    </source>
</evidence>
<protein>
    <submittedName>
        <fullName evidence="2">XRE family transcriptional regulator</fullName>
    </submittedName>
</protein>
<dbReference type="InterPro" id="IPR001387">
    <property type="entry name" value="Cro/C1-type_HTH"/>
</dbReference>
<accession>A0A7X3KWF8</accession>
<dbReference type="InterPro" id="IPR036286">
    <property type="entry name" value="LexA/Signal_pep-like_sf"/>
</dbReference>
<name>A0A7X3KWF8_9GAMM</name>
<dbReference type="SUPFAM" id="SSF51306">
    <property type="entry name" value="LexA/Signal peptidase"/>
    <property type="match status" value="1"/>
</dbReference>
<dbReference type="PANTHER" id="PTHR33516">
    <property type="entry name" value="LEXA REPRESSOR"/>
    <property type="match status" value="1"/>
</dbReference>
<feature type="domain" description="HTH cro/C1-type" evidence="1">
    <location>
        <begin position="20"/>
        <end position="62"/>
    </location>
</feature>
<dbReference type="SMART" id="SM00530">
    <property type="entry name" value="HTH_XRE"/>
    <property type="match status" value="1"/>
</dbReference>
<dbReference type="CDD" id="cd00093">
    <property type="entry name" value="HTH_XRE"/>
    <property type="match status" value="1"/>
</dbReference>
<dbReference type="PANTHER" id="PTHR33516:SF2">
    <property type="entry name" value="LEXA REPRESSOR-RELATED"/>
    <property type="match status" value="1"/>
</dbReference>
<dbReference type="PROSITE" id="PS50943">
    <property type="entry name" value="HTH_CROC1"/>
    <property type="match status" value="1"/>
</dbReference>
<dbReference type="CDD" id="cd06529">
    <property type="entry name" value="S24_LexA-like"/>
    <property type="match status" value="1"/>
</dbReference>
<reference evidence="2 3" key="1">
    <citation type="submission" date="2019-12" db="EMBL/GenBank/DDBJ databases">
        <title>Draft genome sequence of Pseudomonas otitidis recovered from a chicken carcass.</title>
        <authorList>
            <person name="Vieira T.R."/>
            <person name="Oliviera E.F.C."/>
            <person name="Silva N.M.V."/>
            <person name="Sambrano G.E."/>
            <person name="Cibulski S.P."/>
            <person name="Cardoso M.R.I."/>
        </authorList>
    </citation>
    <scope>NUCLEOTIDE SEQUENCE [LARGE SCALE GENOMIC DNA]</scope>
    <source>
        <strain evidence="2 3">25_K</strain>
    </source>
</reference>
<dbReference type="GO" id="GO:0003677">
    <property type="term" value="F:DNA binding"/>
    <property type="evidence" value="ECO:0007669"/>
    <property type="project" value="InterPro"/>
</dbReference>
<dbReference type="SUPFAM" id="SSF47413">
    <property type="entry name" value="lambda repressor-like DNA-binding domains"/>
    <property type="match status" value="1"/>
</dbReference>
<dbReference type="Pfam" id="PF01381">
    <property type="entry name" value="HTH_3"/>
    <property type="match status" value="1"/>
</dbReference>
<evidence type="ECO:0000313" key="2">
    <source>
        <dbReference type="EMBL" id="MWK59780.1"/>
    </source>
</evidence>
<dbReference type="AlphaFoldDB" id="A0A7X3KWF8"/>
<dbReference type="InterPro" id="IPR050077">
    <property type="entry name" value="LexA_repressor"/>
</dbReference>
<sequence length="219" mass="23669">MERHERIAMAIAASGKKKGEIATECGVAASAVTQWISGESKALKPENLYSLAAATGFNAEWLAIGTGPERPDGNTGNVSLAAQPTRYYRYPVLSWVSAGMWGDALQPYEPGAEDQHELSDYKGKAPCFWLKVSGDSMTAPVGDSIPDGHLILVDTGMEARPGHLVIAKLEAEDKATFKRLVQDGGRLFLKPLNPAYPLIEINGNCRFIGVVVETKRKLI</sequence>